<dbReference type="EMBL" id="CCYD01002047">
    <property type="protein sequence ID" value="CEG46224.1"/>
    <property type="molecule type" value="Genomic_DNA"/>
</dbReference>
<organism evidence="1 2">
    <name type="scientific">Plasmopara halstedii</name>
    <name type="common">Downy mildew of sunflower</name>
    <dbReference type="NCBI Taxonomy" id="4781"/>
    <lineage>
        <taxon>Eukaryota</taxon>
        <taxon>Sar</taxon>
        <taxon>Stramenopiles</taxon>
        <taxon>Oomycota</taxon>
        <taxon>Peronosporomycetes</taxon>
        <taxon>Peronosporales</taxon>
        <taxon>Peronosporaceae</taxon>
        <taxon>Plasmopara</taxon>
    </lineage>
</organism>
<dbReference type="OMA" id="CPRCYIS"/>
<dbReference type="SUPFAM" id="SSF50249">
    <property type="entry name" value="Nucleic acid-binding proteins"/>
    <property type="match status" value="1"/>
</dbReference>
<evidence type="ECO:0000313" key="1">
    <source>
        <dbReference type="EMBL" id="CEG46224.1"/>
    </source>
</evidence>
<accession>A0A0P1AYJ4</accession>
<dbReference type="RefSeq" id="XP_024582593.1">
    <property type="nucleotide sequence ID" value="XM_024717056.1"/>
</dbReference>
<sequence length="170" mass="18998">MATEFVPGGVITKASLDDMIYTACPRCYISMKDQFVSNTGMELPVHCASCGLTCSQNQLQFKYRLQLRLVSGSKVVDAMLFDEVAEALLGVSALNMKSNLLFKYPTLPQVLKELLVGLHVSFSFQRPAPKKSKHFQRDLKITKIEPLIPQLLPEPAAKLAINLIDQMQQR</sequence>
<name>A0A0P1AYJ4_PLAHL</name>
<dbReference type="Proteomes" id="UP000054928">
    <property type="component" value="Unassembled WGS sequence"/>
</dbReference>
<dbReference type="AlphaFoldDB" id="A0A0P1AYJ4"/>
<reference evidence="2" key="1">
    <citation type="submission" date="2014-09" db="EMBL/GenBank/DDBJ databases">
        <authorList>
            <person name="Sharma Rahul"/>
            <person name="Thines Marco"/>
        </authorList>
    </citation>
    <scope>NUCLEOTIDE SEQUENCE [LARGE SCALE GENOMIC DNA]</scope>
</reference>
<keyword evidence="2" id="KW-1185">Reference proteome</keyword>
<dbReference type="GeneID" id="36397693"/>
<dbReference type="OrthoDB" id="9948238at2759"/>
<proteinExistence type="predicted"/>
<evidence type="ECO:0000313" key="2">
    <source>
        <dbReference type="Proteomes" id="UP000054928"/>
    </source>
</evidence>
<dbReference type="Gene3D" id="2.40.50.140">
    <property type="entry name" value="Nucleic acid-binding proteins"/>
    <property type="match status" value="1"/>
</dbReference>
<dbReference type="InterPro" id="IPR012340">
    <property type="entry name" value="NA-bd_OB-fold"/>
</dbReference>
<protein>
    <submittedName>
        <fullName evidence="1">Replication factor A, C-terminal</fullName>
    </submittedName>
</protein>